<protein>
    <submittedName>
        <fullName evidence="7">SJCHGC06351 protein</fullName>
    </submittedName>
</protein>
<dbReference type="InterPro" id="IPR001781">
    <property type="entry name" value="Znf_LIM"/>
</dbReference>
<dbReference type="Pfam" id="PF00412">
    <property type="entry name" value="LIM"/>
    <property type="match status" value="1"/>
</dbReference>
<keyword evidence="1 4" id="KW-0479">Metal-binding</keyword>
<dbReference type="AlphaFoldDB" id="Q5DFI6"/>
<evidence type="ECO:0000259" key="6">
    <source>
        <dbReference type="PROSITE" id="PS50023"/>
    </source>
</evidence>
<reference evidence="7" key="2">
    <citation type="journal article" date="2006" name="PLoS Pathog.">
        <title>New perspectives on host-parasite interplay by comparative transcriptomic and proteomic analyses of Schistosoma japonicum.</title>
        <authorList>
            <person name="Liu F."/>
            <person name="Lu J."/>
            <person name="Hu W."/>
            <person name="Wang S.Y."/>
            <person name="Cui S.J."/>
            <person name="Chi M."/>
            <person name="Yan Q."/>
            <person name="Wang X.R."/>
            <person name="Song H.D."/>
            <person name="Xu X.N."/>
            <person name="Wang J.J."/>
            <person name="Zhang X.L."/>
            <person name="Zhang X."/>
            <person name="Wang Z.Q."/>
            <person name="Xue C.L."/>
            <person name="Brindley P.J."/>
            <person name="McManus D.P."/>
            <person name="Yang P.Y."/>
            <person name="Feng Z."/>
            <person name="Chen Z."/>
            <person name="Han Z.G."/>
        </authorList>
    </citation>
    <scope>NUCLEOTIDE SEQUENCE</scope>
</reference>
<reference evidence="7" key="1">
    <citation type="submission" date="2004-11" db="EMBL/GenBank/DDBJ databases">
        <title>The full-length cDNA sequences of Schistosoma japonicum genes.</title>
        <authorList>
            <person name="Han Z."/>
        </authorList>
    </citation>
    <scope>NUCLEOTIDE SEQUENCE</scope>
</reference>
<dbReference type="EMBL" id="AY813688">
    <property type="protein sequence ID" value="AAW25420.1"/>
    <property type="molecule type" value="mRNA"/>
</dbReference>
<dbReference type="PROSITE" id="PS50023">
    <property type="entry name" value="LIM_DOMAIN_2"/>
    <property type="match status" value="1"/>
</dbReference>
<feature type="region of interest" description="Disordered" evidence="5">
    <location>
        <begin position="1"/>
        <end position="20"/>
    </location>
</feature>
<dbReference type="CDD" id="cd09358">
    <property type="entry name" value="LIM_Mical_like"/>
    <property type="match status" value="1"/>
</dbReference>
<dbReference type="SUPFAM" id="SSF57716">
    <property type="entry name" value="Glucocorticoid receptor-like (DNA-binding domain)"/>
    <property type="match status" value="2"/>
</dbReference>
<keyword evidence="2 4" id="KW-0862">Zinc</keyword>
<accession>Q5DFI6</accession>
<dbReference type="PROSITE" id="PS00478">
    <property type="entry name" value="LIM_DOMAIN_1"/>
    <property type="match status" value="1"/>
</dbReference>
<dbReference type="GO" id="GO:0046872">
    <property type="term" value="F:metal ion binding"/>
    <property type="evidence" value="ECO:0007669"/>
    <property type="project" value="UniProtKB-KW"/>
</dbReference>
<proteinExistence type="evidence at transcript level"/>
<evidence type="ECO:0000256" key="2">
    <source>
        <dbReference type="ARBA" id="ARBA00022833"/>
    </source>
</evidence>
<evidence type="ECO:0000256" key="5">
    <source>
        <dbReference type="SAM" id="MobiDB-lite"/>
    </source>
</evidence>
<dbReference type="Gene3D" id="2.10.110.10">
    <property type="entry name" value="Cysteine Rich Protein"/>
    <property type="match status" value="1"/>
</dbReference>
<name>Q5DFI6_SCHJA</name>
<keyword evidence="3 4" id="KW-0440">LIM domain</keyword>
<evidence type="ECO:0000256" key="4">
    <source>
        <dbReference type="PROSITE-ProRule" id="PRU00125"/>
    </source>
</evidence>
<organism evidence="7">
    <name type="scientific">Schistosoma japonicum</name>
    <name type="common">Blood fluke</name>
    <dbReference type="NCBI Taxonomy" id="6182"/>
    <lineage>
        <taxon>Eukaryota</taxon>
        <taxon>Metazoa</taxon>
        <taxon>Spiralia</taxon>
        <taxon>Lophotrochozoa</taxon>
        <taxon>Platyhelminthes</taxon>
        <taxon>Trematoda</taxon>
        <taxon>Digenea</taxon>
        <taxon>Strigeidida</taxon>
        <taxon>Schistosomatoidea</taxon>
        <taxon>Schistosomatidae</taxon>
        <taxon>Schistosoma</taxon>
    </lineage>
</organism>
<evidence type="ECO:0000256" key="3">
    <source>
        <dbReference type="ARBA" id="ARBA00023038"/>
    </source>
</evidence>
<evidence type="ECO:0000313" key="7">
    <source>
        <dbReference type="EMBL" id="AAW25420.1"/>
    </source>
</evidence>
<sequence>MKSKELENHDRVDEIKSIKQLSDERKTSDVSYQQNHTGLHRSKTFSGEQMSRRYQKHYLQYLDVCFDCGKRIYPVDRISTGERVYHKACFRCATCQRTLLVGNFASLDGVIFCKPHYIEQFHMSAGRYEYRQSLNQSAPLSVFRMKGEY</sequence>
<dbReference type="PANTHER" id="PTHR24206">
    <property type="entry name" value="OS06G0237300 PROTEIN"/>
    <property type="match status" value="1"/>
</dbReference>
<dbReference type="SMART" id="SM00132">
    <property type="entry name" value="LIM"/>
    <property type="match status" value="1"/>
</dbReference>
<evidence type="ECO:0000256" key="1">
    <source>
        <dbReference type="ARBA" id="ARBA00022723"/>
    </source>
</evidence>
<feature type="domain" description="LIM zinc-binding" evidence="6">
    <location>
        <begin position="63"/>
        <end position="123"/>
    </location>
</feature>